<keyword evidence="8" id="KW-0067">ATP-binding</keyword>
<proteinExistence type="predicted"/>
<feature type="transmembrane region" description="Helical" evidence="7">
    <location>
        <begin position="369"/>
        <end position="390"/>
    </location>
</feature>
<name>A0ABS5PE80_9FLAO</name>
<evidence type="ECO:0000256" key="2">
    <source>
        <dbReference type="ARBA" id="ARBA00012438"/>
    </source>
</evidence>
<protein>
    <recommendedName>
        <fullName evidence="2">histidine kinase</fullName>
        <ecNumber evidence="2">2.7.13.3</ecNumber>
    </recommendedName>
</protein>
<dbReference type="Proteomes" id="UP000722625">
    <property type="component" value="Unassembled WGS sequence"/>
</dbReference>
<evidence type="ECO:0000256" key="7">
    <source>
        <dbReference type="SAM" id="Phobius"/>
    </source>
</evidence>
<keyword evidence="7" id="KW-0472">Membrane</keyword>
<dbReference type="PANTHER" id="PTHR24421">
    <property type="entry name" value="NITRATE/NITRITE SENSOR PROTEIN NARX-RELATED"/>
    <property type="match status" value="1"/>
</dbReference>
<dbReference type="CDD" id="cd16917">
    <property type="entry name" value="HATPase_UhpB-NarQ-NarX-like"/>
    <property type="match status" value="1"/>
</dbReference>
<evidence type="ECO:0000313" key="9">
    <source>
        <dbReference type="Proteomes" id="UP000722625"/>
    </source>
</evidence>
<gene>
    <name evidence="8" type="ORF">KHA90_14260</name>
</gene>
<keyword evidence="5" id="KW-0902">Two-component regulatory system</keyword>
<comment type="catalytic activity">
    <reaction evidence="1">
        <text>ATP + protein L-histidine = ADP + protein N-phospho-L-histidine.</text>
        <dbReference type="EC" id="2.7.13.3"/>
    </reaction>
</comment>
<dbReference type="SUPFAM" id="SSF48452">
    <property type="entry name" value="TPR-like"/>
    <property type="match status" value="2"/>
</dbReference>
<evidence type="ECO:0000256" key="4">
    <source>
        <dbReference type="ARBA" id="ARBA00022777"/>
    </source>
</evidence>
<keyword evidence="9" id="KW-1185">Reference proteome</keyword>
<evidence type="ECO:0000256" key="6">
    <source>
        <dbReference type="SAM" id="Coils"/>
    </source>
</evidence>
<keyword evidence="7" id="KW-1133">Transmembrane helix</keyword>
<evidence type="ECO:0000256" key="5">
    <source>
        <dbReference type="ARBA" id="ARBA00023012"/>
    </source>
</evidence>
<keyword evidence="4" id="KW-0418">Kinase</keyword>
<keyword evidence="3" id="KW-0808">Transferase</keyword>
<dbReference type="SUPFAM" id="SSF55874">
    <property type="entry name" value="ATPase domain of HSP90 chaperone/DNA topoisomerase II/histidine kinase"/>
    <property type="match status" value="1"/>
</dbReference>
<organism evidence="8 9">
    <name type="scientific">Flavobacterium psychroterrae</name>
    <dbReference type="NCBI Taxonomy" id="2133767"/>
    <lineage>
        <taxon>Bacteria</taxon>
        <taxon>Pseudomonadati</taxon>
        <taxon>Bacteroidota</taxon>
        <taxon>Flavobacteriia</taxon>
        <taxon>Flavobacteriales</taxon>
        <taxon>Flavobacteriaceae</taxon>
        <taxon>Flavobacterium</taxon>
    </lineage>
</organism>
<dbReference type="Gene3D" id="1.25.40.10">
    <property type="entry name" value="Tetratricopeptide repeat domain"/>
    <property type="match status" value="2"/>
</dbReference>
<evidence type="ECO:0000256" key="3">
    <source>
        <dbReference type="ARBA" id="ARBA00022679"/>
    </source>
</evidence>
<dbReference type="Gene3D" id="3.30.565.10">
    <property type="entry name" value="Histidine kinase-like ATPase, C-terminal domain"/>
    <property type="match status" value="1"/>
</dbReference>
<keyword evidence="7" id="KW-0812">Transmembrane</keyword>
<dbReference type="PANTHER" id="PTHR24421:SF10">
    <property type="entry name" value="NITRATE_NITRITE SENSOR PROTEIN NARQ"/>
    <property type="match status" value="1"/>
</dbReference>
<dbReference type="InterPro" id="IPR036890">
    <property type="entry name" value="HATPase_C_sf"/>
</dbReference>
<dbReference type="RefSeq" id="WP_213301467.1">
    <property type="nucleotide sequence ID" value="NZ_JAGYVZ010000013.1"/>
</dbReference>
<keyword evidence="8" id="KW-0547">Nucleotide-binding</keyword>
<evidence type="ECO:0000256" key="1">
    <source>
        <dbReference type="ARBA" id="ARBA00000085"/>
    </source>
</evidence>
<dbReference type="InterPro" id="IPR050482">
    <property type="entry name" value="Sensor_HK_TwoCompSys"/>
</dbReference>
<keyword evidence="6" id="KW-0175">Coiled coil</keyword>
<accession>A0ABS5PE80</accession>
<dbReference type="InterPro" id="IPR011990">
    <property type="entry name" value="TPR-like_helical_dom_sf"/>
</dbReference>
<comment type="caution">
    <text evidence="8">The sequence shown here is derived from an EMBL/GenBank/DDBJ whole genome shotgun (WGS) entry which is preliminary data.</text>
</comment>
<reference evidence="8 9" key="1">
    <citation type="journal article" date="2018" name="Int. J. Syst. Evol. Microbiol.">
        <title>Flavobacterium chryseum sp. nov. and Flavobacterium psychroterrae sp. nov., novel environmental bacteria isolated from Antarctica.</title>
        <authorList>
            <person name="Kralova S."/>
            <person name="Svec P."/>
            <person name="Busse H.J."/>
            <person name="Stankova E."/>
            <person name="Vaczi P."/>
            <person name="Sedlacek I."/>
        </authorList>
    </citation>
    <scope>NUCLEOTIDE SEQUENCE [LARGE SCALE GENOMIC DNA]</scope>
    <source>
        <strain evidence="8 9">CCM 8827</strain>
    </source>
</reference>
<dbReference type="EMBL" id="JAGYVZ010000013">
    <property type="protein sequence ID" value="MBS7232190.1"/>
    <property type="molecule type" value="Genomic_DNA"/>
</dbReference>
<evidence type="ECO:0000313" key="8">
    <source>
        <dbReference type="EMBL" id="MBS7232190.1"/>
    </source>
</evidence>
<feature type="coiled-coil region" evidence="6">
    <location>
        <begin position="337"/>
        <end position="364"/>
    </location>
</feature>
<sequence>MKKRLNLFKYWTQNRLQIKILFFILLGLLVMPSCERITEKKIIKKNQTTEIKNKIKKGDYFLNKAKNDSAYFYLNQAILLCEPKKDYAEYYVYALSCIANIQKNNSDYFASEETLTKTLPYLKNIKNPEYAYNVYTLIAYNYYYSFDYNSAILYHLKALKLAQTSYKKSVILNDIILIYLSQEKYIEALKILIPLTARKINHENDPRKTDNNYSLLLDNLGYCYYKLGNPKAVDCLNKSLKIKLKQNDQYGLIGTYNTLSLLYSKTDQKLSKLYAKKAYKSASITNAIIYKLVGLATLIEKSEGEELKKYSLDFIKIADSFTSARQKAKNEFSRIRYESETDKAENLQLKVQKIENELQLEKQKNRNSISYIIIFFTTAISLFLYIYLILKSRKEKNKAIFESEIRISKKLSDELANDVYHTLSFTQNTDLGKEENKEELLNNLDTIYLRTRNISKENSAITTGINYGDNLKEMISGFKTPELNIILNGFDSVFWDEIAKNKKIVLFRVLQELFSNMKKHSNASLVVITFKILNQNLFINYTDNGNGADLNNNVPRNGLRNVEKRIQSIKGQIDIDSITGSGFKVFIKFPI</sequence>
<dbReference type="GO" id="GO:0005524">
    <property type="term" value="F:ATP binding"/>
    <property type="evidence" value="ECO:0007669"/>
    <property type="project" value="UniProtKB-KW"/>
</dbReference>
<dbReference type="EC" id="2.7.13.3" evidence="2"/>